<evidence type="ECO:0000256" key="1">
    <source>
        <dbReference type="ARBA" id="ARBA00009438"/>
    </source>
</evidence>
<dbReference type="Gene3D" id="3.40.190.10">
    <property type="entry name" value="Periplasmic binding protein-like II"/>
    <property type="match status" value="4"/>
</dbReference>
<sequence>MRTRDGRGGTTSRSRRAVLAATGGLTAGVAGLGGCLAGTDGVRVLAAGSLAGAFENGVGSAFESEVDLRYEGEYYGTNALLRLVEEGTKHPDVVIGADVDLLRERLYPDRADWDVEFAANSVVLVYAPETALGARLDAGEPWYEVLLEADDGAIAIGDPDLDPLGYRALLMFELAADEHGLDGFRDAMAETASREPDEPQLLAGVEGGDRACAVAYHNMATERDVAVRELPDAYNFGNPAYADRYATATYTTDDGHAVAGSPVVYNAAVPTDADDPAAGREFVSFLLENGDLLADHGLRVDDSLPLPRVHGDPPAVIDP</sequence>
<dbReference type="RefSeq" id="WP_049990625.1">
    <property type="nucleotide sequence ID" value="NZ_FOIS01000002.1"/>
</dbReference>
<dbReference type="EMBL" id="FOIS01000002">
    <property type="protein sequence ID" value="SEV94889.1"/>
    <property type="molecule type" value="Genomic_DNA"/>
</dbReference>
<dbReference type="GO" id="GO:0015689">
    <property type="term" value="P:molybdate ion transport"/>
    <property type="evidence" value="ECO:0007669"/>
    <property type="project" value="TreeGrafter"/>
</dbReference>
<dbReference type="eggNOG" id="arCOG00219">
    <property type="taxonomic scope" value="Archaea"/>
</dbReference>
<gene>
    <name evidence="2" type="ORF">SAMN05216285_1242</name>
</gene>
<dbReference type="PROSITE" id="PS51257">
    <property type="entry name" value="PROKAR_LIPOPROTEIN"/>
    <property type="match status" value="1"/>
</dbReference>
<organism evidence="2 3">
    <name type="scientific">Natrinema salifodinae</name>
    <dbReference type="NCBI Taxonomy" id="1202768"/>
    <lineage>
        <taxon>Archaea</taxon>
        <taxon>Methanobacteriati</taxon>
        <taxon>Methanobacteriota</taxon>
        <taxon>Stenosarchaea group</taxon>
        <taxon>Halobacteria</taxon>
        <taxon>Halobacteriales</taxon>
        <taxon>Natrialbaceae</taxon>
        <taxon>Natrinema</taxon>
    </lineage>
</organism>
<keyword evidence="3" id="KW-1185">Reference proteome</keyword>
<reference evidence="3" key="1">
    <citation type="submission" date="2016-10" db="EMBL/GenBank/DDBJ databases">
        <authorList>
            <person name="Varghese N."/>
        </authorList>
    </citation>
    <scope>NUCLEOTIDE SEQUENCE [LARGE SCALE GENOMIC DNA]</scope>
    <source>
        <strain evidence="3">CGMCC 1.12284</strain>
    </source>
</reference>
<dbReference type="PANTHER" id="PTHR30632:SF16">
    <property type="entry name" value="MOLYBDATE_TUNGSTATE-BINDING PROTEIN WTPA"/>
    <property type="match status" value="1"/>
</dbReference>
<dbReference type="CDD" id="cd13540">
    <property type="entry name" value="PBP2_ModA_WtpA"/>
    <property type="match status" value="1"/>
</dbReference>
<name>A0A1I0N1S8_9EURY</name>
<dbReference type="GO" id="GO:0030973">
    <property type="term" value="F:molybdate ion binding"/>
    <property type="evidence" value="ECO:0007669"/>
    <property type="project" value="TreeGrafter"/>
</dbReference>
<dbReference type="InterPro" id="IPR050682">
    <property type="entry name" value="ModA/WtpA"/>
</dbReference>
<dbReference type="AlphaFoldDB" id="A0A1I0N1S8"/>
<proteinExistence type="inferred from homology"/>
<protein>
    <submittedName>
        <fullName evidence="2">Tungstate/molybdate binding protein</fullName>
    </submittedName>
</protein>
<accession>A0A1I0N1S8</accession>
<dbReference type="OrthoDB" id="7820at2157"/>
<comment type="similarity">
    <text evidence="1">Belongs to the bacterial solute-binding protein 1 family. WtpA subfamily.</text>
</comment>
<dbReference type="PANTHER" id="PTHR30632">
    <property type="entry name" value="MOLYBDATE-BINDING PERIPLASMIC PROTEIN"/>
    <property type="match status" value="1"/>
</dbReference>
<dbReference type="Proteomes" id="UP000183275">
    <property type="component" value="Unassembled WGS sequence"/>
</dbReference>
<dbReference type="InterPro" id="IPR006311">
    <property type="entry name" value="TAT_signal"/>
</dbReference>
<dbReference type="SUPFAM" id="SSF53850">
    <property type="entry name" value="Periplasmic binding protein-like II"/>
    <property type="match status" value="1"/>
</dbReference>
<dbReference type="PROSITE" id="PS51318">
    <property type="entry name" value="TAT"/>
    <property type="match status" value="1"/>
</dbReference>
<evidence type="ECO:0000313" key="2">
    <source>
        <dbReference type="EMBL" id="SEV94889.1"/>
    </source>
</evidence>
<dbReference type="Pfam" id="PF13531">
    <property type="entry name" value="SBP_bac_11"/>
    <property type="match status" value="1"/>
</dbReference>
<dbReference type="STRING" id="1202768.SAMN05216285_1242"/>
<evidence type="ECO:0000313" key="3">
    <source>
        <dbReference type="Proteomes" id="UP000183275"/>
    </source>
</evidence>